<sequence>VAYLVIGIFRGSITINFNIRLEFENKWGKA</sequence>
<evidence type="ECO:0000313" key="1">
    <source>
        <dbReference type="EMBL" id="GAG58108.1"/>
    </source>
</evidence>
<reference evidence="1" key="1">
    <citation type="journal article" date="2014" name="Front. Microbiol.">
        <title>High frequency of phylogenetically diverse reductive dehalogenase-homologous genes in deep subseafloor sedimentary metagenomes.</title>
        <authorList>
            <person name="Kawai M."/>
            <person name="Futagami T."/>
            <person name="Toyoda A."/>
            <person name="Takaki Y."/>
            <person name="Nishi S."/>
            <person name="Hori S."/>
            <person name="Arai W."/>
            <person name="Tsubouchi T."/>
            <person name="Morono Y."/>
            <person name="Uchiyama I."/>
            <person name="Ito T."/>
            <person name="Fujiyama A."/>
            <person name="Inagaki F."/>
            <person name="Takami H."/>
        </authorList>
    </citation>
    <scope>NUCLEOTIDE SEQUENCE</scope>
    <source>
        <strain evidence="1">Expedition CK06-06</strain>
    </source>
</reference>
<protein>
    <submittedName>
        <fullName evidence="1">Uncharacterized protein</fullName>
    </submittedName>
</protein>
<feature type="non-terminal residue" evidence="1">
    <location>
        <position position="1"/>
    </location>
</feature>
<proteinExistence type="predicted"/>
<organism evidence="1">
    <name type="scientific">marine sediment metagenome</name>
    <dbReference type="NCBI Taxonomy" id="412755"/>
    <lineage>
        <taxon>unclassified sequences</taxon>
        <taxon>metagenomes</taxon>
        <taxon>ecological metagenomes</taxon>
    </lineage>
</organism>
<dbReference type="EMBL" id="BART01004877">
    <property type="protein sequence ID" value="GAG58108.1"/>
    <property type="molecule type" value="Genomic_DNA"/>
</dbReference>
<dbReference type="AlphaFoldDB" id="X0ZCQ1"/>
<gene>
    <name evidence="1" type="ORF">S01H4_11824</name>
</gene>
<comment type="caution">
    <text evidence="1">The sequence shown here is derived from an EMBL/GenBank/DDBJ whole genome shotgun (WGS) entry which is preliminary data.</text>
</comment>
<name>X0ZCQ1_9ZZZZ</name>
<accession>X0ZCQ1</accession>